<dbReference type="GO" id="GO:0036444">
    <property type="term" value="P:calcium import into the mitochondrion"/>
    <property type="evidence" value="ECO:0007669"/>
    <property type="project" value="TreeGrafter"/>
</dbReference>
<evidence type="ECO:0000256" key="3">
    <source>
        <dbReference type="ARBA" id="ARBA00022737"/>
    </source>
</evidence>
<evidence type="ECO:0000259" key="9">
    <source>
        <dbReference type="PROSITE" id="PS50222"/>
    </source>
</evidence>
<dbReference type="PANTHER" id="PTHR12294">
    <property type="entry name" value="EF HAND DOMAIN FAMILY A1,A2-RELATED"/>
    <property type="match status" value="1"/>
</dbReference>
<dbReference type="PROSITE" id="PS00018">
    <property type="entry name" value="EF_HAND_1"/>
    <property type="match status" value="2"/>
</dbReference>
<dbReference type="InterPro" id="IPR039800">
    <property type="entry name" value="MICU1/2/3"/>
</dbReference>
<dbReference type="InterPro" id="IPR002048">
    <property type="entry name" value="EF_hand_dom"/>
</dbReference>
<dbReference type="EMBL" id="WIXE01025343">
    <property type="protein sequence ID" value="KAK5964802.1"/>
    <property type="molecule type" value="Genomic_DNA"/>
</dbReference>
<dbReference type="GO" id="GO:1990246">
    <property type="term" value="C:uniplex complex"/>
    <property type="evidence" value="ECO:0007669"/>
    <property type="project" value="TreeGrafter"/>
</dbReference>
<evidence type="ECO:0000256" key="4">
    <source>
        <dbReference type="ARBA" id="ARBA00022792"/>
    </source>
</evidence>
<evidence type="ECO:0000256" key="5">
    <source>
        <dbReference type="ARBA" id="ARBA00022837"/>
    </source>
</evidence>
<dbReference type="InterPro" id="IPR018247">
    <property type="entry name" value="EF_Hand_1_Ca_BS"/>
</dbReference>
<keyword evidence="3" id="KW-0677">Repeat</keyword>
<gene>
    <name evidence="10" type="ORF">GCK32_001269</name>
</gene>
<dbReference type="GO" id="GO:0005509">
    <property type="term" value="F:calcium ion binding"/>
    <property type="evidence" value="ECO:0007669"/>
    <property type="project" value="InterPro"/>
</dbReference>
<dbReference type="Proteomes" id="UP001331761">
    <property type="component" value="Unassembled WGS sequence"/>
</dbReference>
<dbReference type="CDD" id="cd15900">
    <property type="entry name" value="EFh_MICU"/>
    <property type="match status" value="1"/>
</dbReference>
<evidence type="ECO:0000313" key="10">
    <source>
        <dbReference type="EMBL" id="KAK5964802.1"/>
    </source>
</evidence>
<keyword evidence="6" id="KW-0809">Transit peptide</keyword>
<evidence type="ECO:0000256" key="1">
    <source>
        <dbReference type="ARBA" id="ARBA00004273"/>
    </source>
</evidence>
<accession>A0AAN8IDC7</accession>
<evidence type="ECO:0000256" key="7">
    <source>
        <dbReference type="ARBA" id="ARBA00023128"/>
    </source>
</evidence>
<evidence type="ECO:0000256" key="2">
    <source>
        <dbReference type="ARBA" id="ARBA00004569"/>
    </source>
</evidence>
<keyword evidence="11" id="KW-1185">Reference proteome</keyword>
<keyword evidence="7" id="KW-0496">Mitochondrion</keyword>
<protein>
    <submittedName>
        <fullName evidence="10">HLH domain-containing protein</fullName>
    </submittedName>
</protein>
<evidence type="ECO:0000256" key="6">
    <source>
        <dbReference type="ARBA" id="ARBA00022946"/>
    </source>
</evidence>
<dbReference type="PROSITE" id="PS50222">
    <property type="entry name" value="EF_HAND_2"/>
    <property type="match status" value="1"/>
</dbReference>
<keyword evidence="8" id="KW-0472">Membrane</keyword>
<comment type="subcellular location">
    <subcellularLocation>
        <location evidence="1">Mitochondrion inner membrane</location>
    </subcellularLocation>
    <subcellularLocation>
        <location evidence="2">Mitochondrion intermembrane space</location>
    </subcellularLocation>
</comment>
<dbReference type="InterPro" id="IPR011992">
    <property type="entry name" value="EF-hand-dom_pair"/>
</dbReference>
<dbReference type="Gene3D" id="1.10.238.10">
    <property type="entry name" value="EF-hand"/>
    <property type="match status" value="2"/>
</dbReference>
<comment type="caution">
    <text evidence="10">The sequence shown here is derived from an EMBL/GenBank/DDBJ whole genome shotgun (WGS) entry which is preliminary data.</text>
</comment>
<dbReference type="SUPFAM" id="SSF47473">
    <property type="entry name" value="EF-hand"/>
    <property type="match status" value="2"/>
</dbReference>
<feature type="domain" description="EF-hand" evidence="9">
    <location>
        <begin position="191"/>
        <end position="226"/>
    </location>
</feature>
<proteinExistence type="predicted"/>
<reference evidence="10 11" key="1">
    <citation type="submission" date="2019-10" db="EMBL/GenBank/DDBJ databases">
        <title>Assembly and Annotation for the nematode Trichostrongylus colubriformis.</title>
        <authorList>
            <person name="Martin J."/>
        </authorList>
    </citation>
    <scope>NUCLEOTIDE SEQUENCE [LARGE SCALE GENOMIC DNA]</scope>
    <source>
        <strain evidence="10">G859</strain>
        <tissue evidence="10">Whole worm</tissue>
    </source>
</reference>
<dbReference type="PANTHER" id="PTHR12294:SF13">
    <property type="entry name" value="MITOCHONDRIAL CALCIUM UPTAKE 3, ISOFORM D"/>
    <property type="match status" value="1"/>
</dbReference>
<keyword evidence="5" id="KW-0106">Calcium</keyword>
<dbReference type="SMART" id="SM00054">
    <property type="entry name" value="EFh"/>
    <property type="match status" value="4"/>
</dbReference>
<sequence length="494" mass="57499">MSIGPHSFVACSDFEGTVGNNRRDFLHCMKRFWNRNFLAFARRFRYSYSHENRWTRWQYASAALAAAGAFVVQQEFPKSRNIDILGRDENARYQVHTDHKLTKRELRFLQFASIEYDDVIYMSPMDFIDSLTLDAPRERVYRRVLKEKELKHMLKQTPSFRSGNKELFRSLDQNGIISYSEYIFLLTLITKSKSSFKIAFLMFDGDDNGKIDKNEFLLIRSLMSSLRSTRGAKTNQSNDSCELDTSDFQFSLLRPLRLTTGSDSYALLFSISKMFAARSSQLYGTSLVPKSEEQVKKQDTTLLLHLFGQGGNGELSFDQFRNFYENLQEELMEIEFHEFARGKATISPMDFARLILRYTIVNKDDYHTYLNRVKERTNPDDRGVTLRQWANFSLFLNDLEEFSTAVRLYASANMPVSPPEFARAVLTTTGEPLDPYVVSLMYRIFDANNDQTLSYPEFLAVMNDRLHRGLKGRLDKPWGWRPFKNCVINELSHS</sequence>
<evidence type="ECO:0000313" key="11">
    <source>
        <dbReference type="Proteomes" id="UP001331761"/>
    </source>
</evidence>
<organism evidence="10 11">
    <name type="scientific">Trichostrongylus colubriformis</name>
    <name type="common">Black scour worm</name>
    <dbReference type="NCBI Taxonomy" id="6319"/>
    <lineage>
        <taxon>Eukaryota</taxon>
        <taxon>Metazoa</taxon>
        <taxon>Ecdysozoa</taxon>
        <taxon>Nematoda</taxon>
        <taxon>Chromadorea</taxon>
        <taxon>Rhabditida</taxon>
        <taxon>Rhabditina</taxon>
        <taxon>Rhabditomorpha</taxon>
        <taxon>Strongyloidea</taxon>
        <taxon>Trichostrongylidae</taxon>
        <taxon>Trichostrongylus</taxon>
    </lineage>
</organism>
<evidence type="ECO:0000256" key="8">
    <source>
        <dbReference type="ARBA" id="ARBA00023136"/>
    </source>
</evidence>
<dbReference type="GO" id="GO:0005758">
    <property type="term" value="C:mitochondrial intermembrane space"/>
    <property type="evidence" value="ECO:0007669"/>
    <property type="project" value="UniProtKB-SubCell"/>
</dbReference>
<dbReference type="AlphaFoldDB" id="A0AAN8IDC7"/>
<dbReference type="GO" id="GO:0051560">
    <property type="term" value="P:mitochondrial calcium ion homeostasis"/>
    <property type="evidence" value="ECO:0007669"/>
    <property type="project" value="TreeGrafter"/>
</dbReference>
<keyword evidence="4" id="KW-0999">Mitochondrion inner membrane</keyword>
<name>A0AAN8IDC7_TRICO</name>